<feature type="compositionally biased region" description="Low complexity" evidence="1">
    <location>
        <begin position="21"/>
        <end position="31"/>
    </location>
</feature>
<dbReference type="AlphaFoldDB" id="A0A1I2EAT7"/>
<organism evidence="2 3">
    <name type="scientific">Nannocystis exedens</name>
    <dbReference type="NCBI Taxonomy" id="54"/>
    <lineage>
        <taxon>Bacteria</taxon>
        <taxon>Pseudomonadati</taxon>
        <taxon>Myxococcota</taxon>
        <taxon>Polyangia</taxon>
        <taxon>Nannocystales</taxon>
        <taxon>Nannocystaceae</taxon>
        <taxon>Nannocystis</taxon>
    </lineage>
</organism>
<protein>
    <submittedName>
        <fullName evidence="2">Uncharacterized protein</fullName>
    </submittedName>
</protein>
<keyword evidence="3" id="KW-1185">Reference proteome</keyword>
<dbReference type="Proteomes" id="UP000199400">
    <property type="component" value="Unassembled WGS sequence"/>
</dbReference>
<accession>A0A1I2EAT7</accession>
<sequence length="52" mass="5267">MMIGGESSSGRCSQFGEAQDDSAAAAEAGLARPRDQPGGGVTLLSWPPVMSE</sequence>
<reference evidence="3" key="1">
    <citation type="submission" date="2016-10" db="EMBL/GenBank/DDBJ databases">
        <authorList>
            <person name="Varghese N."/>
            <person name="Submissions S."/>
        </authorList>
    </citation>
    <scope>NUCLEOTIDE SEQUENCE [LARGE SCALE GENOMIC DNA]</scope>
    <source>
        <strain evidence="3">ATCC 25963</strain>
    </source>
</reference>
<dbReference type="EMBL" id="FOMX01000022">
    <property type="protein sequence ID" value="SFE89975.1"/>
    <property type="molecule type" value="Genomic_DNA"/>
</dbReference>
<evidence type="ECO:0000313" key="3">
    <source>
        <dbReference type="Proteomes" id="UP000199400"/>
    </source>
</evidence>
<evidence type="ECO:0000256" key="1">
    <source>
        <dbReference type="SAM" id="MobiDB-lite"/>
    </source>
</evidence>
<proteinExistence type="predicted"/>
<name>A0A1I2EAT7_9BACT</name>
<feature type="region of interest" description="Disordered" evidence="1">
    <location>
        <begin position="1"/>
        <end position="52"/>
    </location>
</feature>
<gene>
    <name evidence="2" type="ORF">SAMN02745121_05981</name>
</gene>
<evidence type="ECO:0000313" key="2">
    <source>
        <dbReference type="EMBL" id="SFE89975.1"/>
    </source>
</evidence>
<feature type="compositionally biased region" description="Polar residues" evidence="1">
    <location>
        <begin position="1"/>
        <end position="12"/>
    </location>
</feature>